<dbReference type="GeneID" id="74944672"/>
<dbReference type="EMBL" id="CP104003">
    <property type="protein sequence ID" value="UWM54305.1"/>
    <property type="molecule type" value="Genomic_DNA"/>
</dbReference>
<evidence type="ECO:0000313" key="3">
    <source>
        <dbReference type="Proteomes" id="UP001057580"/>
    </source>
</evidence>
<name>A0A9E7R210_9EURY</name>
<organism evidence="2 3">
    <name type="scientific">Salinirubellus salinus</name>
    <dbReference type="NCBI Taxonomy" id="1364945"/>
    <lineage>
        <taxon>Archaea</taxon>
        <taxon>Methanobacteriati</taxon>
        <taxon>Methanobacteriota</taxon>
        <taxon>Stenosarchaea group</taxon>
        <taxon>Halobacteria</taxon>
        <taxon>Halobacteriales</taxon>
        <taxon>Natronomonadaceae</taxon>
        <taxon>Salinirubellus</taxon>
    </lineage>
</organism>
<dbReference type="Proteomes" id="UP001057580">
    <property type="component" value="Chromosome"/>
</dbReference>
<accession>A0A9E7R210</accession>
<evidence type="ECO:0000313" key="2">
    <source>
        <dbReference type="EMBL" id="UWM54305.1"/>
    </source>
</evidence>
<evidence type="ECO:0000256" key="1">
    <source>
        <dbReference type="SAM" id="MobiDB-lite"/>
    </source>
</evidence>
<proteinExistence type="predicted"/>
<dbReference type="PROSITE" id="PS51257">
    <property type="entry name" value="PROKAR_LIPOPROTEIN"/>
    <property type="match status" value="1"/>
</dbReference>
<feature type="region of interest" description="Disordered" evidence="1">
    <location>
        <begin position="28"/>
        <end position="68"/>
    </location>
</feature>
<protein>
    <submittedName>
        <fullName evidence="2">Uncharacterized protein</fullName>
    </submittedName>
</protein>
<reference evidence="2" key="1">
    <citation type="submission" date="2022-09" db="EMBL/GenBank/DDBJ databases">
        <title>Diverse halophilic archaea isolated from saline environments.</title>
        <authorList>
            <person name="Cui H.-L."/>
        </authorList>
    </citation>
    <scope>NUCLEOTIDE SEQUENCE</scope>
    <source>
        <strain evidence="2">ZS-35-S2</strain>
    </source>
</reference>
<dbReference type="KEGG" id="ssai:N0B31_19580"/>
<feature type="compositionally biased region" description="Pro residues" evidence="1">
    <location>
        <begin position="38"/>
        <end position="62"/>
    </location>
</feature>
<sequence>MNRHSRPFVSALLALLLLLAGCGGLDAGPGDRGTPSPSATPTPTPDPTATPTPSPTPTPTATPAPERRDLRVEVGATDGTAFEVTVLFVDDPVERVTVRYQDGTERTYAASTRGDLPEGALVDAVALVLEVPVERAVRAGDDATGGRFSLGIPTAASDVVYVVTVDGRVHDWDVVTCGDGDVTRLDLTVHEAGVSTGNVGCAL</sequence>
<gene>
    <name evidence="2" type="ORF">N0B31_19580</name>
</gene>
<dbReference type="AlphaFoldDB" id="A0A9E7R210"/>
<dbReference type="RefSeq" id="WP_260593321.1">
    <property type="nucleotide sequence ID" value="NZ_CP104003.1"/>
</dbReference>
<keyword evidence="3" id="KW-1185">Reference proteome</keyword>